<keyword evidence="3" id="KW-1185">Reference proteome</keyword>
<organism evidence="2 3">
    <name type="scientific">Dinoroseobacter phage vB_DshS-R5C</name>
    <dbReference type="NCBI Taxonomy" id="1965368"/>
    <lineage>
        <taxon>Viruses</taxon>
        <taxon>Duplodnaviria</taxon>
        <taxon>Heunggongvirae</taxon>
        <taxon>Uroviricota</taxon>
        <taxon>Caudoviricetes</taxon>
        <taxon>Nanhaivirus</taxon>
        <taxon>Nanhaivirus D5C</taxon>
    </lineage>
</organism>
<reference evidence="2 3" key="1">
    <citation type="submission" date="2017-02" db="EMBL/GenBank/DDBJ databases">
        <title>A novel roseosiphophage isolated from the oligotrophic South China Sea.</title>
        <authorList>
            <person name="Yang Y."/>
            <person name="Cai L."/>
            <person name="Zhang R."/>
        </authorList>
    </citation>
    <scope>NUCLEOTIDE SEQUENCE [LARGE SCALE GENOMIC DNA]</scope>
</reference>
<dbReference type="OrthoDB" id="10296at10239"/>
<dbReference type="Proteomes" id="UP000224401">
    <property type="component" value="Segment"/>
</dbReference>
<evidence type="ECO:0000259" key="1">
    <source>
        <dbReference type="Pfam" id="PF18909"/>
    </source>
</evidence>
<protein>
    <recommendedName>
        <fullName evidence="1">dATP/dGTP diphosphohydrolase N-terminal domain-containing protein</fullName>
    </recommendedName>
</protein>
<evidence type="ECO:0000313" key="2">
    <source>
        <dbReference type="EMBL" id="ARB06064.1"/>
    </source>
</evidence>
<dbReference type="Pfam" id="PF18909">
    <property type="entry name" value="dGTP_diPhyd_N"/>
    <property type="match status" value="1"/>
</dbReference>
<sequence>MEKDTNPKDAIGTKKWRQFMAVPRQVLWEVGVGMLEGALKYGRHNYRAAGVRASVYLDAAFGHLDQFVEGEDVDADSGLSHVTKAICSLVVLRDAMMNDFWVDDRPPKIKDLDGVRARLQAMVEENFERYEDKNPHHYTQAEDEPPYLDPDGQAFFGVNLDRYKRAAMDRIVDSGEWQSRVDEEKARADLDMKKRADALSQERANLDKILESLKTPTVLGMPPTFDDLTDLGYWNASDEDFENDDILATAAAQPALVYPSEMRIGKYYRAARRHNGDDIPEHKGGVWKCLRKEGDDVFGVKPGWRRSHLGTKLAPSTQFVEIGEPVATERRIQRDLLAHAQSSASVTPPTCGLSSHAINLLCEWREAETGSRIDIDGDPVAEAMALKQWAKNVGILDK</sequence>
<dbReference type="InterPro" id="IPR044038">
    <property type="entry name" value="dATP/dGTP_diPOhydrolase_N"/>
</dbReference>
<accession>A0A1V0DY19</accession>
<feature type="domain" description="dATP/dGTP diphosphohydrolase N-terminal" evidence="1">
    <location>
        <begin position="6"/>
        <end position="105"/>
    </location>
</feature>
<dbReference type="EMBL" id="KY606587">
    <property type="protein sequence ID" value="ARB06064.1"/>
    <property type="molecule type" value="Genomic_DNA"/>
</dbReference>
<gene>
    <name evidence="2" type="ORF">vBDshSR5C_10</name>
</gene>
<proteinExistence type="predicted"/>
<evidence type="ECO:0000313" key="3">
    <source>
        <dbReference type="Proteomes" id="UP000224401"/>
    </source>
</evidence>
<name>A0A1V0DY19_9CAUD</name>